<evidence type="ECO:0000313" key="3">
    <source>
        <dbReference type="EMBL" id="KAL0383925.1"/>
    </source>
</evidence>
<feature type="transmembrane region" description="Helical" evidence="2">
    <location>
        <begin position="108"/>
        <end position="127"/>
    </location>
</feature>
<organism evidence="3">
    <name type="scientific">Sesamum radiatum</name>
    <name type="common">Black benniseed</name>
    <dbReference type="NCBI Taxonomy" id="300843"/>
    <lineage>
        <taxon>Eukaryota</taxon>
        <taxon>Viridiplantae</taxon>
        <taxon>Streptophyta</taxon>
        <taxon>Embryophyta</taxon>
        <taxon>Tracheophyta</taxon>
        <taxon>Spermatophyta</taxon>
        <taxon>Magnoliopsida</taxon>
        <taxon>eudicotyledons</taxon>
        <taxon>Gunneridae</taxon>
        <taxon>Pentapetalae</taxon>
        <taxon>asterids</taxon>
        <taxon>lamiids</taxon>
        <taxon>Lamiales</taxon>
        <taxon>Pedaliaceae</taxon>
        <taxon>Sesamum</taxon>
    </lineage>
</organism>
<feature type="region of interest" description="Disordered" evidence="1">
    <location>
        <begin position="1"/>
        <end position="28"/>
    </location>
</feature>
<protein>
    <recommendedName>
        <fullName evidence="4">Heparan-alpha-glucosaminide N-acetyltransferase catalytic domain-containing protein</fullName>
    </recommendedName>
</protein>
<feature type="transmembrane region" description="Helical" evidence="2">
    <location>
        <begin position="78"/>
        <end position="96"/>
    </location>
</feature>
<evidence type="ECO:0008006" key="4">
    <source>
        <dbReference type="Google" id="ProtNLM"/>
    </source>
</evidence>
<dbReference type="PANTHER" id="PTHR31061">
    <property type="entry name" value="LD22376P"/>
    <property type="match status" value="1"/>
</dbReference>
<feature type="transmembrane region" description="Helical" evidence="2">
    <location>
        <begin position="43"/>
        <end position="66"/>
    </location>
</feature>
<proteinExistence type="predicted"/>
<dbReference type="AlphaFoldDB" id="A0AAW2RVQ5"/>
<dbReference type="PANTHER" id="PTHR31061:SF28">
    <property type="entry name" value="HEPARAN-ALPHA-GLUCOSAMINIDE N-ACETYLTRANSFERASE-LIKE"/>
    <property type="match status" value="1"/>
</dbReference>
<accession>A0AAW2RVQ5</accession>
<gene>
    <name evidence="3" type="ORF">Sradi_2786800</name>
</gene>
<keyword evidence="2" id="KW-0472">Membrane</keyword>
<keyword evidence="2" id="KW-1133">Transmembrane helix</keyword>
<feature type="compositionally biased region" description="Basic and acidic residues" evidence="1">
    <location>
        <begin position="8"/>
        <end position="19"/>
    </location>
</feature>
<sequence length="198" mass="22432">MAEIEPLLQRRADDHKPPESDEQANSSSTIAKRKAARVASLDVFRGLCVFLMMLVDYAGSIFPIIAHVPWNGIHLADFVMPFFLFVAGVSVAIVYKKVSDRVEATWKALFRALELFILGVFLQGGYFHGVTSLTYGVDIEKIRLLGILQVDVYGWRCLTFVWEWMGKHSLSIFILITSNIIVIIAQGFYWKAPENNIY</sequence>
<evidence type="ECO:0000256" key="1">
    <source>
        <dbReference type="SAM" id="MobiDB-lite"/>
    </source>
</evidence>
<evidence type="ECO:0000256" key="2">
    <source>
        <dbReference type="SAM" id="Phobius"/>
    </source>
</evidence>
<dbReference type="EMBL" id="JACGWJ010000012">
    <property type="protein sequence ID" value="KAL0383925.1"/>
    <property type="molecule type" value="Genomic_DNA"/>
</dbReference>
<comment type="caution">
    <text evidence="3">The sequence shown here is derived from an EMBL/GenBank/DDBJ whole genome shotgun (WGS) entry which is preliminary data.</text>
</comment>
<name>A0AAW2RVQ5_SESRA</name>
<feature type="transmembrane region" description="Helical" evidence="2">
    <location>
        <begin position="170"/>
        <end position="190"/>
    </location>
</feature>
<reference evidence="3" key="2">
    <citation type="journal article" date="2024" name="Plant">
        <title>Genomic evolution and insights into agronomic trait innovations of Sesamum species.</title>
        <authorList>
            <person name="Miao H."/>
            <person name="Wang L."/>
            <person name="Qu L."/>
            <person name="Liu H."/>
            <person name="Sun Y."/>
            <person name="Le M."/>
            <person name="Wang Q."/>
            <person name="Wei S."/>
            <person name="Zheng Y."/>
            <person name="Lin W."/>
            <person name="Duan Y."/>
            <person name="Cao H."/>
            <person name="Xiong S."/>
            <person name="Wang X."/>
            <person name="Wei L."/>
            <person name="Li C."/>
            <person name="Ma Q."/>
            <person name="Ju M."/>
            <person name="Zhao R."/>
            <person name="Li G."/>
            <person name="Mu C."/>
            <person name="Tian Q."/>
            <person name="Mei H."/>
            <person name="Zhang T."/>
            <person name="Gao T."/>
            <person name="Zhang H."/>
        </authorList>
    </citation>
    <scope>NUCLEOTIDE SEQUENCE</scope>
    <source>
        <strain evidence="3">G02</strain>
    </source>
</reference>
<reference evidence="3" key="1">
    <citation type="submission" date="2020-06" db="EMBL/GenBank/DDBJ databases">
        <authorList>
            <person name="Li T."/>
            <person name="Hu X."/>
            <person name="Zhang T."/>
            <person name="Song X."/>
            <person name="Zhang H."/>
            <person name="Dai N."/>
            <person name="Sheng W."/>
            <person name="Hou X."/>
            <person name="Wei L."/>
        </authorList>
    </citation>
    <scope>NUCLEOTIDE SEQUENCE</scope>
    <source>
        <strain evidence="3">G02</strain>
        <tissue evidence="3">Leaf</tissue>
    </source>
</reference>
<keyword evidence="2" id="KW-0812">Transmembrane</keyword>